<feature type="active site" description="Proton acceptor" evidence="13">
    <location>
        <position position="448"/>
    </location>
</feature>
<feature type="binding site" evidence="14">
    <location>
        <position position="197"/>
    </location>
    <ligand>
        <name>FAD</name>
        <dbReference type="ChEBI" id="CHEBI:57692"/>
    </ligand>
</feature>
<evidence type="ECO:0000256" key="6">
    <source>
        <dbReference type="ARBA" id="ARBA00022630"/>
    </source>
</evidence>
<dbReference type="Gene3D" id="2.40.110.10">
    <property type="entry name" value="Butyryl-CoA Dehydrogenase, subunit A, domain 2"/>
    <property type="match status" value="1"/>
</dbReference>
<dbReference type="Gene3D" id="1.10.540.10">
    <property type="entry name" value="Acyl-CoA dehydrogenase/oxidase, N-terminal domain"/>
    <property type="match status" value="1"/>
</dbReference>
<comment type="pathway">
    <text evidence="4">Lipid metabolism; peroxisomal fatty acid beta-oxidation.</text>
</comment>
<reference evidence="19" key="2">
    <citation type="submission" date="2023-02" db="EMBL/GenBank/DDBJ databases">
        <authorList>
            <consortium name="DOE Joint Genome Institute"/>
            <person name="Mondo S.J."/>
            <person name="Chang Y."/>
            <person name="Wang Y."/>
            <person name="Ahrendt S."/>
            <person name="Andreopoulos W."/>
            <person name="Barry K."/>
            <person name="Beard J."/>
            <person name="Benny G.L."/>
            <person name="Blankenship S."/>
            <person name="Bonito G."/>
            <person name="Cuomo C."/>
            <person name="Desiro A."/>
            <person name="Gervers K.A."/>
            <person name="Hundley H."/>
            <person name="Kuo A."/>
            <person name="LaButti K."/>
            <person name="Lang B.F."/>
            <person name="Lipzen A."/>
            <person name="O'Donnell K."/>
            <person name="Pangilinan J."/>
            <person name="Reynolds N."/>
            <person name="Sandor L."/>
            <person name="Smith M.W."/>
            <person name="Tsang A."/>
            <person name="Grigoriev I.V."/>
            <person name="Stajich J.E."/>
            <person name="Spatafora J.W."/>
        </authorList>
    </citation>
    <scope>NUCLEOTIDE SEQUENCE</scope>
    <source>
        <strain evidence="19">RSA 2281</strain>
    </source>
</reference>
<dbReference type="GO" id="GO:0071949">
    <property type="term" value="F:FAD binding"/>
    <property type="evidence" value="ECO:0007669"/>
    <property type="project" value="InterPro"/>
</dbReference>
<dbReference type="InterPro" id="IPR012258">
    <property type="entry name" value="Acyl-CoA_oxidase"/>
</dbReference>
<dbReference type="GO" id="GO:0005504">
    <property type="term" value="F:fatty acid binding"/>
    <property type="evidence" value="ECO:0007669"/>
    <property type="project" value="TreeGrafter"/>
</dbReference>
<evidence type="ECO:0000256" key="12">
    <source>
        <dbReference type="PIRNR" id="PIRNR000168"/>
    </source>
</evidence>
<feature type="domain" description="Acyl-CoA oxidase/dehydrogenase middle" evidence="16">
    <location>
        <begin position="154"/>
        <end position="262"/>
    </location>
</feature>
<evidence type="ECO:0000259" key="16">
    <source>
        <dbReference type="Pfam" id="PF02770"/>
    </source>
</evidence>
<dbReference type="Gene3D" id="1.20.140.10">
    <property type="entry name" value="Butyryl-CoA Dehydrogenase, subunit A, domain 3"/>
    <property type="match status" value="2"/>
</dbReference>
<dbReference type="InterPro" id="IPR036250">
    <property type="entry name" value="AcylCo_DH-like_C"/>
</dbReference>
<evidence type="ECO:0000256" key="10">
    <source>
        <dbReference type="ARBA" id="ARBA00023098"/>
    </source>
</evidence>
<dbReference type="InterPro" id="IPR046373">
    <property type="entry name" value="Acyl-CoA_Oxase/DH_mid-dom_sf"/>
</dbReference>
<evidence type="ECO:0000259" key="15">
    <source>
        <dbReference type="Pfam" id="PF01756"/>
    </source>
</evidence>
<keyword evidence="9" id="KW-0560">Oxidoreductase</keyword>
<dbReference type="InterPro" id="IPR006091">
    <property type="entry name" value="Acyl-CoA_Oxase/DH_mid-dom"/>
</dbReference>
<evidence type="ECO:0000313" key="19">
    <source>
        <dbReference type="EMBL" id="KAI9259012.1"/>
    </source>
</evidence>
<evidence type="ECO:0000259" key="18">
    <source>
        <dbReference type="Pfam" id="PF22924"/>
    </source>
</evidence>
<dbReference type="Pfam" id="PF14749">
    <property type="entry name" value="Acyl-CoA_ox_N"/>
    <property type="match status" value="1"/>
</dbReference>
<dbReference type="FunFam" id="1.20.140.10:FF:000005">
    <property type="entry name" value="Acyl-coenzyme A oxidase"/>
    <property type="match status" value="1"/>
</dbReference>
<accession>A0AAD5PCF6</accession>
<dbReference type="GO" id="GO:0033540">
    <property type="term" value="P:fatty acid beta-oxidation using acyl-CoA oxidase"/>
    <property type="evidence" value="ECO:0007669"/>
    <property type="project" value="TreeGrafter"/>
</dbReference>
<evidence type="ECO:0000313" key="20">
    <source>
        <dbReference type="Proteomes" id="UP001209540"/>
    </source>
</evidence>
<keyword evidence="11" id="KW-0576">Peroxisome</keyword>
<keyword evidence="7 12" id="KW-0274">FAD</keyword>
<feature type="domain" description="Acyl-coenzyme A oxidase N-terminal" evidence="17">
    <location>
        <begin position="48"/>
        <end position="152"/>
    </location>
</feature>
<dbReference type="GO" id="GO:0003997">
    <property type="term" value="F:acyl-CoA oxidase activity"/>
    <property type="evidence" value="ECO:0007669"/>
    <property type="project" value="UniProtKB-EC"/>
</dbReference>
<feature type="domain" description="Acyl-CoA oxidase C-terminal" evidence="15">
    <location>
        <begin position="507"/>
        <end position="683"/>
    </location>
</feature>
<dbReference type="PIRSF" id="PIRSF000168">
    <property type="entry name" value="Acyl-CoA_oxidase"/>
    <property type="match status" value="1"/>
</dbReference>
<evidence type="ECO:0000256" key="13">
    <source>
        <dbReference type="PIRSR" id="PIRSR000168-1"/>
    </source>
</evidence>
<dbReference type="AlphaFoldDB" id="A0AAD5PCF6"/>
<evidence type="ECO:0000256" key="5">
    <source>
        <dbReference type="ARBA" id="ARBA00006288"/>
    </source>
</evidence>
<feature type="domain" description="Acyl-CoA oxidase C-alpha1" evidence="18">
    <location>
        <begin position="295"/>
        <end position="463"/>
    </location>
</feature>
<keyword evidence="20" id="KW-1185">Reference proteome</keyword>
<protein>
    <recommendedName>
        <fullName evidence="12">Acyl-coenzyme A oxidase</fullName>
    </recommendedName>
</protein>
<proteinExistence type="inferred from homology"/>
<evidence type="ECO:0000256" key="3">
    <source>
        <dbReference type="ARBA" id="ARBA00004275"/>
    </source>
</evidence>
<dbReference type="InterPro" id="IPR009100">
    <property type="entry name" value="AcylCoA_DH/oxidase_NM_dom_sf"/>
</dbReference>
<reference evidence="19" key="1">
    <citation type="journal article" date="2022" name="IScience">
        <title>Evolution of zygomycete secretomes and the origins of terrestrial fungal ecologies.</title>
        <authorList>
            <person name="Chang Y."/>
            <person name="Wang Y."/>
            <person name="Mondo S."/>
            <person name="Ahrendt S."/>
            <person name="Andreopoulos W."/>
            <person name="Barry K."/>
            <person name="Beard J."/>
            <person name="Benny G.L."/>
            <person name="Blankenship S."/>
            <person name="Bonito G."/>
            <person name="Cuomo C."/>
            <person name="Desiro A."/>
            <person name="Gervers K.A."/>
            <person name="Hundley H."/>
            <person name="Kuo A."/>
            <person name="LaButti K."/>
            <person name="Lang B.F."/>
            <person name="Lipzen A."/>
            <person name="O'Donnell K."/>
            <person name="Pangilinan J."/>
            <person name="Reynolds N."/>
            <person name="Sandor L."/>
            <person name="Smith M.E."/>
            <person name="Tsang A."/>
            <person name="Grigoriev I.V."/>
            <person name="Stajich J.E."/>
            <person name="Spatafora J.W."/>
        </authorList>
    </citation>
    <scope>NUCLEOTIDE SEQUENCE</scope>
    <source>
        <strain evidence="19">RSA 2281</strain>
    </source>
</reference>
<dbReference type="PANTHER" id="PTHR10909:SF250">
    <property type="entry name" value="PEROXISOMAL ACYL-COENZYME A OXIDASE 1"/>
    <property type="match status" value="1"/>
</dbReference>
<dbReference type="Pfam" id="PF02770">
    <property type="entry name" value="Acyl-CoA_dh_M"/>
    <property type="match status" value="1"/>
</dbReference>
<evidence type="ECO:0000256" key="4">
    <source>
        <dbReference type="ARBA" id="ARBA00004846"/>
    </source>
</evidence>
<dbReference type="EMBL" id="JAIXMP010000018">
    <property type="protein sequence ID" value="KAI9259012.1"/>
    <property type="molecule type" value="Genomic_DNA"/>
</dbReference>
<evidence type="ECO:0000256" key="2">
    <source>
        <dbReference type="ARBA" id="ARBA00001974"/>
    </source>
</evidence>
<name>A0AAD5PCF6_9FUNG</name>
<dbReference type="SUPFAM" id="SSF56645">
    <property type="entry name" value="Acyl-CoA dehydrogenase NM domain-like"/>
    <property type="match status" value="1"/>
</dbReference>
<dbReference type="FunFam" id="2.40.110.10:FF:000003">
    <property type="entry name" value="Acyl-coenzyme A oxidase"/>
    <property type="match status" value="1"/>
</dbReference>
<sequence length="696" mass="78911">MAGGGFDNNVPTKFPKLSVKWPKGSDHLKAERAKATFNVDAVSKFVFGDDYLNRVKKIVPILESEPAFEKTQRYYQSRYQRIAHAYEKDKRMVELAEEFKWDDEDKRIVNVLYDQVSPYSLHYLMFIPTLRNQCNEEQRELFYERAIRNEIIGCYAQTELGHGSNVQGLETTATYIPETNEFELHSPHLTSSKWWIGSLAKTANHAAVMARLIIHGKDYGPHPFCVQIRSMEDHRPLSGVTVGDIGPKFGYVTIDNGFLMFDHYRVPHISFLAKFAQIKPGSGEYVKPANARLSYGTMVLSRANIVNGSGTTLARGATVAVRYSAVRRQFVDSNEPRKWNNQVIETPVIDYTMQQYRIFSTVATVYALLFTGRKMIQLYHLNQKEMENGNLGLLADLHATSSGLKSLVSTITIEALEDCRRACGGHGFSLFSGLGYAYQDYLPLVTFEGDNYLLTQQTARYLLKTYRSVVSGKAEPNEHNLTITYLTEYLKSPTAAMPVSTGAELLNPEILLTAFGYRAAYGITQLIEQIDNQGRSWNSVLVDINRVSRSHSAYVIVHNFFAALQQASKTELAVPERKVLQTMAYLFALHMMEKDMTEFLISDYITSTQAKLIREQTLELIAQIRPNAVSLVDAFALPDYYLASALGRYDGDVYESLVDFVEKEPLNQTIVIDSYEKYIKPFVYAGLKRQKNESKL</sequence>
<feature type="binding site" evidence="14">
    <location>
        <position position="158"/>
    </location>
    <ligand>
        <name>FAD</name>
        <dbReference type="ChEBI" id="CHEBI:57692"/>
    </ligand>
</feature>
<dbReference type="GO" id="GO:0005777">
    <property type="term" value="C:peroxisome"/>
    <property type="evidence" value="ECO:0007669"/>
    <property type="project" value="UniProtKB-SubCell"/>
</dbReference>
<dbReference type="PANTHER" id="PTHR10909">
    <property type="entry name" value="ELECTRON TRANSPORT OXIDOREDUCTASE"/>
    <property type="match status" value="1"/>
</dbReference>
<dbReference type="FunFam" id="1.20.140.10:FF:000013">
    <property type="entry name" value="Acyl-coenzyme A oxidase"/>
    <property type="match status" value="1"/>
</dbReference>
<keyword evidence="8" id="KW-0276">Fatty acid metabolism</keyword>
<dbReference type="InterPro" id="IPR002655">
    <property type="entry name" value="Acyl-CoA_oxidase_C"/>
</dbReference>
<dbReference type="SUPFAM" id="SSF47203">
    <property type="entry name" value="Acyl-CoA dehydrogenase C-terminal domain-like"/>
    <property type="match status" value="2"/>
</dbReference>
<organism evidence="19 20">
    <name type="scientific">Phascolomyces articulosus</name>
    <dbReference type="NCBI Taxonomy" id="60185"/>
    <lineage>
        <taxon>Eukaryota</taxon>
        <taxon>Fungi</taxon>
        <taxon>Fungi incertae sedis</taxon>
        <taxon>Mucoromycota</taxon>
        <taxon>Mucoromycotina</taxon>
        <taxon>Mucoromycetes</taxon>
        <taxon>Mucorales</taxon>
        <taxon>Lichtheimiaceae</taxon>
        <taxon>Phascolomyces</taxon>
    </lineage>
</organism>
<evidence type="ECO:0000256" key="1">
    <source>
        <dbReference type="ARBA" id="ARBA00001201"/>
    </source>
</evidence>
<evidence type="ECO:0000259" key="17">
    <source>
        <dbReference type="Pfam" id="PF14749"/>
    </source>
</evidence>
<dbReference type="Pfam" id="PF01756">
    <property type="entry name" value="ACOX"/>
    <property type="match status" value="1"/>
</dbReference>
<evidence type="ECO:0000256" key="8">
    <source>
        <dbReference type="ARBA" id="ARBA00022832"/>
    </source>
</evidence>
<comment type="similarity">
    <text evidence="5 12">Belongs to the acyl-CoA oxidase family.</text>
</comment>
<comment type="cofactor">
    <cofactor evidence="2">
        <name>FAD</name>
        <dbReference type="ChEBI" id="CHEBI:57692"/>
    </cofactor>
</comment>
<keyword evidence="6 12" id="KW-0285">Flavoprotein</keyword>
<dbReference type="GO" id="GO:0055088">
    <property type="term" value="P:lipid homeostasis"/>
    <property type="evidence" value="ECO:0007669"/>
    <property type="project" value="TreeGrafter"/>
</dbReference>
<dbReference type="InterPro" id="IPR055060">
    <property type="entry name" value="ACOX_C_alpha1"/>
</dbReference>
<gene>
    <name evidence="19" type="ORF">BDA99DRAFT_440395</name>
</gene>
<dbReference type="InterPro" id="IPR037069">
    <property type="entry name" value="AcylCoA_DH/ox_N_sf"/>
</dbReference>
<comment type="subcellular location">
    <subcellularLocation>
        <location evidence="3">Peroxisome</location>
    </subcellularLocation>
</comment>
<evidence type="ECO:0000256" key="11">
    <source>
        <dbReference type="ARBA" id="ARBA00023140"/>
    </source>
</evidence>
<evidence type="ECO:0000256" key="9">
    <source>
        <dbReference type="ARBA" id="ARBA00023002"/>
    </source>
</evidence>
<keyword evidence="10" id="KW-0443">Lipid metabolism</keyword>
<dbReference type="Pfam" id="PF22924">
    <property type="entry name" value="ACOX_C_alpha1"/>
    <property type="match status" value="1"/>
</dbReference>
<dbReference type="InterPro" id="IPR029320">
    <property type="entry name" value="Acyl-CoA_ox_N"/>
</dbReference>
<comment type="catalytic activity">
    <reaction evidence="1">
        <text>a 2,3-saturated acyl-CoA + O2 = a (2E)-enoyl-CoA + H2O2</text>
        <dbReference type="Rhea" id="RHEA:38959"/>
        <dbReference type="ChEBI" id="CHEBI:15379"/>
        <dbReference type="ChEBI" id="CHEBI:16240"/>
        <dbReference type="ChEBI" id="CHEBI:58856"/>
        <dbReference type="ChEBI" id="CHEBI:65111"/>
        <dbReference type="EC" id="1.3.3.6"/>
    </reaction>
</comment>
<comment type="caution">
    <text evidence="19">The sequence shown here is derived from an EMBL/GenBank/DDBJ whole genome shotgun (WGS) entry which is preliminary data.</text>
</comment>
<dbReference type="Proteomes" id="UP001209540">
    <property type="component" value="Unassembled WGS sequence"/>
</dbReference>
<evidence type="ECO:0000256" key="14">
    <source>
        <dbReference type="PIRSR" id="PIRSR000168-2"/>
    </source>
</evidence>
<evidence type="ECO:0000256" key="7">
    <source>
        <dbReference type="ARBA" id="ARBA00022827"/>
    </source>
</evidence>